<reference evidence="7" key="1">
    <citation type="submission" date="2021-01" db="EMBL/GenBank/DDBJ databases">
        <authorList>
            <person name="Zahm M."/>
            <person name="Roques C."/>
            <person name="Cabau C."/>
            <person name="Klopp C."/>
            <person name="Donnadieu C."/>
            <person name="Jouanno E."/>
            <person name="Lampietro C."/>
            <person name="Louis A."/>
            <person name="Herpin A."/>
            <person name="Echchiki A."/>
            <person name="Berthelot C."/>
            <person name="Parey E."/>
            <person name="Roest-Crollius H."/>
            <person name="Braasch I."/>
            <person name="Postlethwait J."/>
            <person name="Bobe J."/>
            <person name="Montfort J."/>
            <person name="Bouchez O."/>
            <person name="Begum T."/>
            <person name="Mejri S."/>
            <person name="Adams A."/>
            <person name="Chen W.-J."/>
            <person name="Guiguen Y."/>
        </authorList>
    </citation>
    <scope>NUCLEOTIDE SEQUENCE</scope>
    <source>
        <tissue evidence="7">Blood</tissue>
    </source>
</reference>
<evidence type="ECO:0000313" key="7">
    <source>
        <dbReference type="EMBL" id="KAI1898056.1"/>
    </source>
</evidence>
<organism evidence="7 8">
    <name type="scientific">Albula goreensis</name>
    <dbReference type="NCBI Taxonomy" id="1534307"/>
    <lineage>
        <taxon>Eukaryota</taxon>
        <taxon>Metazoa</taxon>
        <taxon>Chordata</taxon>
        <taxon>Craniata</taxon>
        <taxon>Vertebrata</taxon>
        <taxon>Euteleostomi</taxon>
        <taxon>Actinopterygii</taxon>
        <taxon>Neopterygii</taxon>
        <taxon>Teleostei</taxon>
        <taxon>Albuliformes</taxon>
        <taxon>Albulidae</taxon>
        <taxon>Albula</taxon>
    </lineage>
</organism>
<feature type="transmembrane region" description="Helical" evidence="5">
    <location>
        <begin position="206"/>
        <end position="230"/>
    </location>
</feature>
<feature type="region of interest" description="Disordered" evidence="4">
    <location>
        <begin position="344"/>
        <end position="368"/>
    </location>
</feature>
<keyword evidence="8" id="KW-1185">Reference proteome</keyword>
<keyword evidence="3" id="KW-0106">Calcium</keyword>
<evidence type="ECO:0000256" key="5">
    <source>
        <dbReference type="SAM" id="Phobius"/>
    </source>
</evidence>
<keyword evidence="5" id="KW-1133">Transmembrane helix</keyword>
<dbReference type="InterPro" id="IPR015919">
    <property type="entry name" value="Cadherin-like_sf"/>
</dbReference>
<dbReference type="Gene3D" id="2.60.40.60">
    <property type="entry name" value="Cadherins"/>
    <property type="match status" value="1"/>
</dbReference>
<dbReference type="CDD" id="cd11304">
    <property type="entry name" value="Cadherin_repeat"/>
    <property type="match status" value="1"/>
</dbReference>
<gene>
    <name evidence="7" type="ORF">AGOR_G00068410</name>
</gene>
<dbReference type="InterPro" id="IPR002126">
    <property type="entry name" value="Cadherin-like_dom"/>
</dbReference>
<comment type="caution">
    <text evidence="7">The sequence shown here is derived from an EMBL/GenBank/DDBJ whole genome shotgun (WGS) entry which is preliminary data.</text>
</comment>
<dbReference type="PROSITE" id="PS50268">
    <property type="entry name" value="CADHERIN_2"/>
    <property type="match status" value="1"/>
</dbReference>
<dbReference type="Proteomes" id="UP000829720">
    <property type="component" value="Unassembled WGS sequence"/>
</dbReference>
<feature type="compositionally biased region" description="Polar residues" evidence="4">
    <location>
        <begin position="354"/>
        <end position="368"/>
    </location>
</feature>
<accession>A0A8T3DQ19</accession>
<evidence type="ECO:0000256" key="1">
    <source>
        <dbReference type="ARBA" id="ARBA00004370"/>
    </source>
</evidence>
<keyword evidence="5" id="KW-0812">Transmembrane</keyword>
<keyword evidence="2 5" id="KW-0472">Membrane</keyword>
<dbReference type="GO" id="GO:0016020">
    <property type="term" value="C:membrane"/>
    <property type="evidence" value="ECO:0007669"/>
    <property type="project" value="UniProtKB-SubCell"/>
</dbReference>
<dbReference type="FunFam" id="2.60.40.60:FF:000252">
    <property type="entry name" value="Cadherin related family member 2"/>
    <property type="match status" value="1"/>
</dbReference>
<name>A0A8T3DQ19_9TELE</name>
<proteinExistence type="predicted"/>
<evidence type="ECO:0000256" key="4">
    <source>
        <dbReference type="SAM" id="MobiDB-lite"/>
    </source>
</evidence>
<dbReference type="AlphaFoldDB" id="A0A8T3DQ19"/>
<comment type="subcellular location">
    <subcellularLocation>
        <location evidence="1">Membrane</location>
    </subcellularLocation>
</comment>
<dbReference type="EMBL" id="JAERUA010000006">
    <property type="protein sequence ID" value="KAI1898056.1"/>
    <property type="molecule type" value="Genomic_DNA"/>
</dbReference>
<dbReference type="OrthoDB" id="6491773at2759"/>
<evidence type="ECO:0000256" key="3">
    <source>
        <dbReference type="PROSITE-ProRule" id="PRU00043"/>
    </source>
</evidence>
<dbReference type="GO" id="GO:0005509">
    <property type="term" value="F:calcium ion binding"/>
    <property type="evidence" value="ECO:0007669"/>
    <property type="project" value="UniProtKB-UniRule"/>
</dbReference>
<evidence type="ECO:0000313" key="8">
    <source>
        <dbReference type="Proteomes" id="UP000829720"/>
    </source>
</evidence>
<sequence>MFYVLHTKATDEDSGKNKEITFRVLKVEFIDENDVEIPMEGSFYVDTAAEGNEYVGTIRSIGSLNSNLKGKYLVTVEAADHGVEVQLKNTTRLEVYTIDKSYRVGLEFNKPVAEVNKNLKEIEAALMSATRATVHILDVVAQTPDERATEVTLLGAYFVYRNGTALNKETVEKVLQEDLHYAQILKEFGLEGIVVGEAVGEAIDPMYFALLGLVGGLLIVLVVMITSLVCTQRNYKRKLKAAKALNKAAIVTTETQKPSAVVPGTNQYTMQANPVLNLNIDMATDQDFDEEDSSGDRASLNSLDYNIDINVNEKDTMPMMMIEEEDEDREETWSNIVPLDAALAGRGGKKSPENQHSFVNPTLDTTDL</sequence>
<feature type="domain" description="Cadherin" evidence="6">
    <location>
        <begin position="4"/>
        <end position="113"/>
    </location>
</feature>
<evidence type="ECO:0000256" key="2">
    <source>
        <dbReference type="ARBA" id="ARBA00023136"/>
    </source>
</evidence>
<evidence type="ECO:0000259" key="6">
    <source>
        <dbReference type="PROSITE" id="PS50268"/>
    </source>
</evidence>
<dbReference type="GO" id="GO:0007156">
    <property type="term" value="P:homophilic cell adhesion via plasma membrane adhesion molecules"/>
    <property type="evidence" value="ECO:0007669"/>
    <property type="project" value="InterPro"/>
</dbReference>
<protein>
    <recommendedName>
        <fullName evidence="6">Cadherin domain-containing protein</fullName>
    </recommendedName>
</protein>
<dbReference type="SUPFAM" id="SSF49313">
    <property type="entry name" value="Cadherin-like"/>
    <property type="match status" value="1"/>
</dbReference>